<dbReference type="EMBL" id="VEVQ02000006">
    <property type="protein sequence ID" value="NHN26256.1"/>
    <property type="molecule type" value="Genomic_DNA"/>
</dbReference>
<reference evidence="6" key="1">
    <citation type="submission" date="2019-05" db="EMBL/GenBank/DDBJ databases">
        <title>Flavobacterium profundi sp. nov., isolated from a deep-sea seamount.</title>
        <authorList>
            <person name="Zhang D.-C."/>
        </authorList>
    </citation>
    <scope>NUCLEOTIDE SEQUENCE [LARGE SCALE GENOMIC DNA]</scope>
    <source>
        <strain evidence="6">EC11</strain>
    </source>
</reference>
<dbReference type="SUPFAM" id="SSF52540">
    <property type="entry name" value="P-loop containing nucleoside triphosphate hydrolases"/>
    <property type="match status" value="1"/>
</dbReference>
<evidence type="ECO:0000259" key="4">
    <source>
        <dbReference type="PROSITE" id="PS50893"/>
    </source>
</evidence>
<dbReference type="PANTHER" id="PTHR42781:SF4">
    <property type="entry name" value="SPERMIDINE_PUTRESCINE IMPORT ATP-BINDING PROTEIN POTA"/>
    <property type="match status" value="1"/>
</dbReference>
<keyword evidence="6" id="KW-1185">Reference proteome</keyword>
<dbReference type="Gene3D" id="3.40.50.300">
    <property type="entry name" value="P-loop containing nucleotide triphosphate hydrolases"/>
    <property type="match status" value="1"/>
</dbReference>
<gene>
    <name evidence="5" type="ORF">FIA58_011260</name>
</gene>
<dbReference type="Proteomes" id="UP000817854">
    <property type="component" value="Unassembled WGS sequence"/>
</dbReference>
<evidence type="ECO:0000256" key="1">
    <source>
        <dbReference type="ARBA" id="ARBA00022448"/>
    </source>
</evidence>
<dbReference type="RefSeq" id="WP_140962578.1">
    <property type="nucleotide sequence ID" value="NZ_VEVQ02000006.1"/>
</dbReference>
<keyword evidence="1" id="KW-0813">Transport</keyword>
<proteinExistence type="predicted"/>
<evidence type="ECO:0000313" key="5">
    <source>
        <dbReference type="EMBL" id="NHN26256.1"/>
    </source>
</evidence>
<keyword evidence="2" id="KW-0547">Nucleotide-binding</keyword>
<dbReference type="InterPro" id="IPR017871">
    <property type="entry name" value="ABC_transporter-like_CS"/>
</dbReference>
<evidence type="ECO:0000256" key="2">
    <source>
        <dbReference type="ARBA" id="ARBA00022741"/>
    </source>
</evidence>
<dbReference type="SMART" id="SM00382">
    <property type="entry name" value="AAA"/>
    <property type="match status" value="1"/>
</dbReference>
<dbReference type="PROSITE" id="PS50893">
    <property type="entry name" value="ABC_TRANSPORTER_2"/>
    <property type="match status" value="1"/>
</dbReference>
<keyword evidence="3 5" id="KW-0067">ATP-binding</keyword>
<accession>A0ABX0IRQ7</accession>
<dbReference type="PROSITE" id="PS00211">
    <property type="entry name" value="ABC_TRANSPORTER_1"/>
    <property type="match status" value="1"/>
</dbReference>
<dbReference type="InterPro" id="IPR003439">
    <property type="entry name" value="ABC_transporter-like_ATP-bd"/>
</dbReference>
<organism evidence="5 6">
    <name type="scientific">Flavobacterium jejuense</name>
    <dbReference type="NCBI Taxonomy" id="1544455"/>
    <lineage>
        <taxon>Bacteria</taxon>
        <taxon>Pseudomonadati</taxon>
        <taxon>Bacteroidota</taxon>
        <taxon>Flavobacteriia</taxon>
        <taxon>Flavobacteriales</taxon>
        <taxon>Flavobacteriaceae</taxon>
        <taxon>Flavobacterium</taxon>
    </lineage>
</organism>
<name>A0ABX0IRQ7_9FLAO</name>
<comment type="caution">
    <text evidence="5">The sequence shown here is derived from an EMBL/GenBank/DDBJ whole genome shotgun (WGS) entry which is preliminary data.</text>
</comment>
<dbReference type="PANTHER" id="PTHR42781">
    <property type="entry name" value="SPERMIDINE/PUTRESCINE IMPORT ATP-BINDING PROTEIN POTA"/>
    <property type="match status" value="1"/>
</dbReference>
<reference evidence="5 6" key="3">
    <citation type="submission" date="2020-02" db="EMBL/GenBank/DDBJ databases">
        <title>Flavobacterium profundi sp. nov., isolated from a deep-sea seamount.</title>
        <authorList>
            <person name="Zhang D.-C."/>
        </authorList>
    </citation>
    <scope>NUCLEOTIDE SEQUENCE [LARGE SCALE GENOMIC DNA]</scope>
    <source>
        <strain evidence="5 6">EC11</strain>
    </source>
</reference>
<dbReference type="InterPro" id="IPR050093">
    <property type="entry name" value="ABC_SmlMolc_Importer"/>
</dbReference>
<evidence type="ECO:0000313" key="6">
    <source>
        <dbReference type="Proteomes" id="UP000817854"/>
    </source>
</evidence>
<dbReference type="Pfam" id="PF00005">
    <property type="entry name" value="ABC_tran"/>
    <property type="match status" value="1"/>
</dbReference>
<dbReference type="GO" id="GO:0005524">
    <property type="term" value="F:ATP binding"/>
    <property type="evidence" value="ECO:0007669"/>
    <property type="project" value="UniProtKB-KW"/>
</dbReference>
<sequence>MLKVSNISFSYTSDPLLKKMSFSLAKGSFLALIGESGCGKSTLLKLIYGLHDLELGSIFWNDDSVLGPKFNLVPGMPYMKYLAQDFDLMPYVTVAENVGKFLSNFYPEEKERRVNELLEVVEMTGFANTKAQLLSGGQMQRVALAKVLALEPELLLLDEPFSHIDNFLKNSLRRKIFKYLKKKEITCIIATHDTNDVLSFCDEVLVMKEGEIIDIGQTEEIYRYPSSFYSASLFGEVNEIKWEENELFVYPHQLEMSLNSTFEVEVKESYFKGDKYLIESVFNNQIVFFESKYNIERNTKIGLKIKIDL</sequence>
<protein>
    <submittedName>
        <fullName evidence="5">ABC transporter ATP-binding protein</fullName>
    </submittedName>
</protein>
<reference evidence="5 6" key="2">
    <citation type="submission" date="2019-05" db="EMBL/GenBank/DDBJ databases">
        <authorList>
            <person name="Lianzixin W."/>
        </authorList>
    </citation>
    <scope>NUCLEOTIDE SEQUENCE [LARGE SCALE GENOMIC DNA]</scope>
    <source>
        <strain evidence="5 6">EC11</strain>
    </source>
</reference>
<dbReference type="InterPro" id="IPR003593">
    <property type="entry name" value="AAA+_ATPase"/>
</dbReference>
<dbReference type="InterPro" id="IPR027417">
    <property type="entry name" value="P-loop_NTPase"/>
</dbReference>
<evidence type="ECO:0000256" key="3">
    <source>
        <dbReference type="ARBA" id="ARBA00022840"/>
    </source>
</evidence>
<feature type="domain" description="ABC transporter" evidence="4">
    <location>
        <begin position="2"/>
        <end position="234"/>
    </location>
</feature>